<proteinExistence type="predicted"/>
<evidence type="ECO:0000313" key="1">
    <source>
        <dbReference type="EMBL" id="AMM42145.1"/>
    </source>
</evidence>
<dbReference type="KEGG" id="daw:HS1_002363"/>
<organism evidence="2">
    <name type="scientific">Desulfofervidus auxilii</name>
    <dbReference type="NCBI Taxonomy" id="1621989"/>
    <lineage>
        <taxon>Bacteria</taxon>
        <taxon>Pseudomonadati</taxon>
        <taxon>Thermodesulfobacteriota</taxon>
        <taxon>Candidatus Desulfofervidia</taxon>
        <taxon>Candidatus Desulfofervidales</taxon>
        <taxon>Candidatus Desulfofervidaceae</taxon>
        <taxon>Candidatus Desulfofervidus</taxon>
    </lineage>
</organism>
<dbReference type="EMBL" id="DRIH01000105">
    <property type="protein sequence ID" value="HEC67808.1"/>
    <property type="molecule type" value="Genomic_DNA"/>
</dbReference>
<dbReference type="Proteomes" id="UP000070560">
    <property type="component" value="Chromosome"/>
</dbReference>
<dbReference type="Proteomes" id="UP000885738">
    <property type="component" value="Unassembled WGS sequence"/>
</dbReference>
<gene>
    <name evidence="2" type="ORF">ENI35_03220</name>
    <name evidence="1" type="ORF">HS1_002363</name>
</gene>
<reference evidence="2" key="2">
    <citation type="journal article" date="2020" name="mSystems">
        <title>Genome- and Community-Level Interaction Insights into Carbon Utilization and Element Cycling Functions of Hydrothermarchaeota in Hydrothermal Sediment.</title>
        <authorList>
            <person name="Zhou Z."/>
            <person name="Liu Y."/>
            <person name="Xu W."/>
            <person name="Pan J."/>
            <person name="Luo Z.H."/>
            <person name="Li M."/>
        </authorList>
    </citation>
    <scope>NUCLEOTIDE SEQUENCE [LARGE SCALE GENOMIC DNA]</scope>
    <source>
        <strain evidence="2">HyVt-389</strain>
    </source>
</reference>
<keyword evidence="3" id="KW-1185">Reference proteome</keyword>
<accession>A0A7C1VL48</accession>
<reference evidence="1 3" key="1">
    <citation type="submission" date="2015-10" db="EMBL/GenBank/DDBJ databases">
        <title>Candidatus Desulfofervidus auxilii, a hydrogenotrophic sulfate-reducing bacterium involved in the thermophilic anaerobic oxidation of methane.</title>
        <authorList>
            <person name="Krukenberg V."/>
            <person name="Richter M."/>
            <person name="Wegener G."/>
        </authorList>
    </citation>
    <scope>NUCLEOTIDE SEQUENCE [LARGE SCALE GENOMIC DNA]</scope>
    <source>
        <strain evidence="1 3">HS1</strain>
    </source>
</reference>
<name>A0A7C1VL48_DESA2</name>
<dbReference type="RefSeq" id="WP_066065810.1">
    <property type="nucleotide sequence ID" value="NZ_CP013015.1"/>
</dbReference>
<dbReference type="EMBL" id="CP013015">
    <property type="protein sequence ID" value="AMM42145.1"/>
    <property type="molecule type" value="Genomic_DNA"/>
</dbReference>
<protein>
    <submittedName>
        <fullName evidence="2">Uncharacterized protein</fullName>
    </submittedName>
</protein>
<sequence>MKNLNHWQKFYEWEEKYNKKVFSTPKERMNAYISLYDLVFSLKSPSLKVFKNDVHVKYFTELKRKLGYFNV</sequence>
<evidence type="ECO:0000313" key="3">
    <source>
        <dbReference type="Proteomes" id="UP000070560"/>
    </source>
</evidence>
<evidence type="ECO:0000313" key="2">
    <source>
        <dbReference type="EMBL" id="HEC67808.1"/>
    </source>
</evidence>
<dbReference type="AlphaFoldDB" id="A0A7C1VL48"/>